<dbReference type="InterPro" id="IPR025263">
    <property type="entry name" value="YhdP_central"/>
</dbReference>
<dbReference type="STRING" id="1238182.C882_2903"/>
<name>K9GJK0_9PROT</name>
<feature type="region of interest" description="Disordered" evidence="1">
    <location>
        <begin position="775"/>
        <end position="797"/>
    </location>
</feature>
<reference evidence="3 4" key="1">
    <citation type="journal article" date="2013" name="Genome Announc.">
        <title>Draft Genome Sequence of an Alphaproteobacterium, Caenispirillum salinarum AK4(T), Isolated from a Solar Saltern.</title>
        <authorList>
            <person name="Khatri I."/>
            <person name="Singh A."/>
            <person name="Korpole S."/>
            <person name="Pinnaka A.K."/>
            <person name="Subramanian S."/>
        </authorList>
    </citation>
    <scope>NUCLEOTIDE SEQUENCE [LARGE SCALE GENOMIC DNA]</scope>
    <source>
        <strain evidence="3 4">AK4</strain>
    </source>
</reference>
<dbReference type="EMBL" id="ANHY01000037">
    <property type="protein sequence ID" value="EKV26135.1"/>
    <property type="molecule type" value="Genomic_DNA"/>
</dbReference>
<protein>
    <recommendedName>
        <fullName evidence="2">YhdP central domain-containing protein</fullName>
    </recommendedName>
</protein>
<evidence type="ECO:0000313" key="4">
    <source>
        <dbReference type="Proteomes" id="UP000009881"/>
    </source>
</evidence>
<dbReference type="Proteomes" id="UP000009881">
    <property type="component" value="Unassembled WGS sequence"/>
</dbReference>
<proteinExistence type="predicted"/>
<feature type="domain" description="YhdP central" evidence="2">
    <location>
        <begin position="313"/>
        <end position="771"/>
    </location>
</feature>
<dbReference type="Pfam" id="PF13116">
    <property type="entry name" value="YhdP"/>
    <property type="match status" value="1"/>
</dbReference>
<evidence type="ECO:0000313" key="3">
    <source>
        <dbReference type="EMBL" id="EKV26135.1"/>
    </source>
</evidence>
<sequence length="1070" mass="110087">MFKGVAAVAVLTLVVGALLAARLSQGPLPLDLLNPYILEAVNTPGAAVRYSLGGTDLRWGGVDEPFDLRVRDVQVLDAHGALIAAIPDASVSIDAGPLLREGRLALDAVTLHGGVVHLRRELDGAVVFAMETAPEAVAPVERRAESPAQALRGAMRALGLGEEAAAEASIGGVDLPETVRISDARVVIDDRISGITWRLPHVDAAVTREPGRVRAEASVALAVAEGRQTLVDAVATLDGGGVIDAGLTLRDLRPADFATVAEAAAPLAGVDLPLSGTVTATLGLRGDAVALDLLGVSLDGGAGTIAAPAPVSHAWSLDGLEVRLSAADNLRQVALETLTLDLEGAPLVSLRAALDKQDAGIGLSLEARAEDVAVDAVAGLWPQAIEGKTRHWIDTRLAGGVVPSFTLRAGLAGESLEALDLVALDGFGRVEGTAVDYLPPMPVVEDASADMTMTADAFRLSITGGHVGDLTVSRGDVDFLQLNRHPQVADINLTIDGPLRSALRLVDNEPLGYVSRYGLGLDGVQGYASTRLAISFPMLDALTLDDVEVRADSTIRDAVLPDAAFDQPLTDGDLSLSVTKRGMTVEGEAEVAAVPATVKWTENFEDGAPFRSRYEAEATLTAADRIALDLDIVPLSPPFLTGPTGASVIVTQLPSGQSTLGATLDLTPAAMRLPGFEWQKAPGTSGRATLSALMGPGGSLREINRFTVIAGDDLSMAGGVSLLPEGGVARVTLEQASVGETAFTGGASFRPDGGIDVDISGHAFDAVPFLAAATQDGEGGSAPAAAGAPGGQDAETELPPMSLRAQFDVVWVTEDATLENAVVHLIRDDAGWQAADVSALAEGATPLRFQYRPAADGVGHAFTLDSGAAGVVLRAVNVMDTLRGGMLSVRGRVAPDETVRGLAEIRDFRLTDAPVLAKVLSVAALTGILESLTGDGLAFSRATAPFEVEDGVLRLTDARAHGPSLGLTAEGVVGLEAPEVVDLRGTIVPVYAVNSLLGNLPVIGDLITGGDEGGGLFAATYTVKGEIAAPSVSVNPLSVLAPGFLRKLFEAPAPQTVERPAEADADSTGD</sequence>
<organism evidence="3 4">
    <name type="scientific">Caenispirillum salinarum AK4</name>
    <dbReference type="NCBI Taxonomy" id="1238182"/>
    <lineage>
        <taxon>Bacteria</taxon>
        <taxon>Pseudomonadati</taxon>
        <taxon>Pseudomonadota</taxon>
        <taxon>Alphaproteobacteria</taxon>
        <taxon>Rhodospirillales</taxon>
        <taxon>Novispirillaceae</taxon>
        <taxon>Caenispirillum</taxon>
    </lineage>
</organism>
<comment type="caution">
    <text evidence="3">The sequence shown here is derived from an EMBL/GenBank/DDBJ whole genome shotgun (WGS) entry which is preliminary data.</text>
</comment>
<feature type="compositionally biased region" description="Low complexity" evidence="1">
    <location>
        <begin position="781"/>
        <end position="793"/>
    </location>
</feature>
<dbReference type="PATRIC" id="fig|1238182.3.peg.4454"/>
<evidence type="ECO:0000259" key="2">
    <source>
        <dbReference type="Pfam" id="PF13116"/>
    </source>
</evidence>
<keyword evidence="4" id="KW-1185">Reference proteome</keyword>
<gene>
    <name evidence="3" type="ORF">C882_2903</name>
</gene>
<dbReference type="eggNOG" id="COG3164">
    <property type="taxonomic scope" value="Bacteria"/>
</dbReference>
<accession>K9GJK0</accession>
<evidence type="ECO:0000256" key="1">
    <source>
        <dbReference type="SAM" id="MobiDB-lite"/>
    </source>
</evidence>
<dbReference type="AlphaFoldDB" id="K9GJK0"/>